<evidence type="ECO:0000259" key="3">
    <source>
        <dbReference type="Pfam" id="PF07589"/>
    </source>
</evidence>
<proteinExistence type="predicted"/>
<reference evidence="4 5" key="1">
    <citation type="journal article" date="2018" name="Arch. Microbiol.">
        <title>New insights into the metabolic potential of the phototrophic purple bacterium Rhodopila globiformis DSM 161(T) from its draft genome sequence and evidence for a vanadium-dependent nitrogenase.</title>
        <authorList>
            <person name="Imhoff J.F."/>
            <person name="Rahn T."/>
            <person name="Kunzel S."/>
            <person name="Neulinger S.C."/>
        </authorList>
    </citation>
    <scope>NUCLEOTIDE SEQUENCE [LARGE SCALE GENOMIC DNA]</scope>
    <source>
        <strain evidence="4 5">DSM 161</strain>
    </source>
</reference>
<keyword evidence="1" id="KW-0472">Membrane</keyword>
<keyword evidence="2" id="KW-0732">Signal</keyword>
<feature type="domain" description="Ice-binding protein C-terminal" evidence="3">
    <location>
        <begin position="190"/>
        <end position="214"/>
    </location>
</feature>
<keyword evidence="1" id="KW-1133">Transmembrane helix</keyword>
<feature type="transmembrane region" description="Helical" evidence="1">
    <location>
        <begin position="194"/>
        <end position="211"/>
    </location>
</feature>
<evidence type="ECO:0000256" key="2">
    <source>
        <dbReference type="SAM" id="SignalP"/>
    </source>
</evidence>
<evidence type="ECO:0000313" key="4">
    <source>
        <dbReference type="EMBL" id="PPQ26242.1"/>
    </source>
</evidence>
<feature type="signal peptide" evidence="2">
    <location>
        <begin position="1"/>
        <end position="24"/>
    </location>
</feature>
<dbReference type="Proteomes" id="UP000239724">
    <property type="component" value="Unassembled WGS sequence"/>
</dbReference>
<dbReference type="NCBIfam" id="TIGR02595">
    <property type="entry name" value="PEP_CTERM"/>
    <property type="match status" value="1"/>
</dbReference>
<dbReference type="AlphaFoldDB" id="A0A2S6MV62"/>
<keyword evidence="5" id="KW-1185">Reference proteome</keyword>
<evidence type="ECO:0000256" key="1">
    <source>
        <dbReference type="SAM" id="Phobius"/>
    </source>
</evidence>
<gene>
    <name evidence="4" type="ORF">CCS01_30970</name>
</gene>
<name>A0A2S6MV62_RHOGL</name>
<dbReference type="RefSeq" id="WP_104523017.1">
    <property type="nucleotide sequence ID" value="NZ_NHRY01000272.1"/>
</dbReference>
<evidence type="ECO:0000313" key="5">
    <source>
        <dbReference type="Proteomes" id="UP000239724"/>
    </source>
</evidence>
<sequence>MKRTLWAWAAALTCAAFVSMPAYAGAITGLVNTGAGLTDGQVDTNYVVVSVPSADGTSSGATVVADNGSFPFPYWMVPPTGSNWISAFGRNSNLDPSASGTYDYRLTFQVQAGLAFTITGEWASDNSGSEILVNGAPSSQTAAGFSSLSYFSVSGVGESSGQDTLDFIVVNDAQNGGNPTGLLVENFDYTVPEPASMTLLGVGLAGLGLISRRRRRA</sequence>
<dbReference type="EMBL" id="NHRY01000272">
    <property type="protein sequence ID" value="PPQ26242.1"/>
    <property type="molecule type" value="Genomic_DNA"/>
</dbReference>
<dbReference type="Pfam" id="PF07589">
    <property type="entry name" value="PEP-CTERM"/>
    <property type="match status" value="1"/>
</dbReference>
<comment type="caution">
    <text evidence="4">The sequence shown here is derived from an EMBL/GenBank/DDBJ whole genome shotgun (WGS) entry which is preliminary data.</text>
</comment>
<organism evidence="4 5">
    <name type="scientific">Rhodopila globiformis</name>
    <name type="common">Rhodopseudomonas globiformis</name>
    <dbReference type="NCBI Taxonomy" id="1071"/>
    <lineage>
        <taxon>Bacteria</taxon>
        <taxon>Pseudomonadati</taxon>
        <taxon>Pseudomonadota</taxon>
        <taxon>Alphaproteobacteria</taxon>
        <taxon>Acetobacterales</taxon>
        <taxon>Acetobacteraceae</taxon>
        <taxon>Rhodopila</taxon>
    </lineage>
</organism>
<protein>
    <recommendedName>
        <fullName evidence="3">Ice-binding protein C-terminal domain-containing protein</fullName>
    </recommendedName>
</protein>
<dbReference type="OrthoDB" id="8565855at2"/>
<keyword evidence="1" id="KW-0812">Transmembrane</keyword>
<feature type="chain" id="PRO_5015554480" description="Ice-binding protein C-terminal domain-containing protein" evidence="2">
    <location>
        <begin position="25"/>
        <end position="217"/>
    </location>
</feature>
<accession>A0A2S6MV62</accession>
<dbReference type="InterPro" id="IPR013424">
    <property type="entry name" value="Ice-binding_C"/>
</dbReference>